<dbReference type="Gramene" id="BGIOSGA000108-TA">
    <property type="protein sequence ID" value="BGIOSGA000108-PA"/>
    <property type="gene ID" value="BGIOSGA000108"/>
</dbReference>
<gene>
    <name evidence="2" type="ORF">OsI_05197</name>
</gene>
<accession>B8A961</accession>
<dbReference type="HOGENOM" id="CLU_2296341_0_0_1"/>
<feature type="compositionally biased region" description="Basic and acidic residues" evidence="1">
    <location>
        <begin position="61"/>
        <end position="76"/>
    </location>
</feature>
<dbReference type="AlphaFoldDB" id="B8A961"/>
<proteinExistence type="predicted"/>
<feature type="region of interest" description="Disordered" evidence="1">
    <location>
        <begin position="59"/>
        <end position="86"/>
    </location>
</feature>
<dbReference type="Proteomes" id="UP000007015">
    <property type="component" value="Chromosome 1"/>
</dbReference>
<organism evidence="2 3">
    <name type="scientific">Oryza sativa subsp. indica</name>
    <name type="common">Rice</name>
    <dbReference type="NCBI Taxonomy" id="39946"/>
    <lineage>
        <taxon>Eukaryota</taxon>
        <taxon>Viridiplantae</taxon>
        <taxon>Streptophyta</taxon>
        <taxon>Embryophyta</taxon>
        <taxon>Tracheophyta</taxon>
        <taxon>Spermatophyta</taxon>
        <taxon>Magnoliopsida</taxon>
        <taxon>Liliopsida</taxon>
        <taxon>Poales</taxon>
        <taxon>Poaceae</taxon>
        <taxon>BOP clade</taxon>
        <taxon>Oryzoideae</taxon>
        <taxon>Oryzeae</taxon>
        <taxon>Oryzinae</taxon>
        <taxon>Oryza</taxon>
        <taxon>Oryza sativa</taxon>
    </lineage>
</organism>
<dbReference type="EMBL" id="CM000126">
    <property type="protein sequence ID" value="EEC72160.1"/>
    <property type="molecule type" value="Genomic_DNA"/>
</dbReference>
<keyword evidence="3" id="KW-1185">Reference proteome</keyword>
<evidence type="ECO:0000313" key="3">
    <source>
        <dbReference type="Proteomes" id="UP000007015"/>
    </source>
</evidence>
<protein>
    <submittedName>
        <fullName evidence="2">Uncharacterized protein</fullName>
    </submittedName>
</protein>
<reference evidence="2 3" key="1">
    <citation type="journal article" date="2005" name="PLoS Biol.">
        <title>The genomes of Oryza sativa: a history of duplications.</title>
        <authorList>
            <person name="Yu J."/>
            <person name="Wang J."/>
            <person name="Lin W."/>
            <person name="Li S."/>
            <person name="Li H."/>
            <person name="Zhou J."/>
            <person name="Ni P."/>
            <person name="Dong W."/>
            <person name="Hu S."/>
            <person name="Zeng C."/>
            <person name="Zhang J."/>
            <person name="Zhang Y."/>
            <person name="Li R."/>
            <person name="Xu Z."/>
            <person name="Li S."/>
            <person name="Li X."/>
            <person name="Zheng H."/>
            <person name="Cong L."/>
            <person name="Lin L."/>
            <person name="Yin J."/>
            <person name="Geng J."/>
            <person name="Li G."/>
            <person name="Shi J."/>
            <person name="Liu J."/>
            <person name="Lv H."/>
            <person name="Li J."/>
            <person name="Wang J."/>
            <person name="Deng Y."/>
            <person name="Ran L."/>
            <person name="Shi X."/>
            <person name="Wang X."/>
            <person name="Wu Q."/>
            <person name="Li C."/>
            <person name="Ren X."/>
            <person name="Wang J."/>
            <person name="Wang X."/>
            <person name="Li D."/>
            <person name="Liu D."/>
            <person name="Zhang X."/>
            <person name="Ji Z."/>
            <person name="Zhao W."/>
            <person name="Sun Y."/>
            <person name="Zhang Z."/>
            <person name="Bao J."/>
            <person name="Han Y."/>
            <person name="Dong L."/>
            <person name="Ji J."/>
            <person name="Chen P."/>
            <person name="Wu S."/>
            <person name="Liu J."/>
            <person name="Xiao Y."/>
            <person name="Bu D."/>
            <person name="Tan J."/>
            <person name="Yang L."/>
            <person name="Ye C."/>
            <person name="Zhang J."/>
            <person name="Xu J."/>
            <person name="Zhou Y."/>
            <person name="Yu Y."/>
            <person name="Zhang B."/>
            <person name="Zhuang S."/>
            <person name="Wei H."/>
            <person name="Liu B."/>
            <person name="Lei M."/>
            <person name="Yu H."/>
            <person name="Li Y."/>
            <person name="Xu H."/>
            <person name="Wei S."/>
            <person name="He X."/>
            <person name="Fang L."/>
            <person name="Zhang Z."/>
            <person name="Zhang Y."/>
            <person name="Huang X."/>
            <person name="Su Z."/>
            <person name="Tong W."/>
            <person name="Li J."/>
            <person name="Tong Z."/>
            <person name="Li S."/>
            <person name="Ye J."/>
            <person name="Wang L."/>
            <person name="Fang L."/>
            <person name="Lei T."/>
            <person name="Chen C."/>
            <person name="Chen H."/>
            <person name="Xu Z."/>
            <person name="Li H."/>
            <person name="Huang H."/>
            <person name="Zhang F."/>
            <person name="Xu H."/>
            <person name="Li N."/>
            <person name="Zhao C."/>
            <person name="Li S."/>
            <person name="Dong L."/>
            <person name="Huang Y."/>
            <person name="Li L."/>
            <person name="Xi Y."/>
            <person name="Qi Q."/>
            <person name="Li W."/>
            <person name="Zhang B."/>
            <person name="Hu W."/>
            <person name="Zhang Y."/>
            <person name="Tian X."/>
            <person name="Jiao Y."/>
            <person name="Liang X."/>
            <person name="Jin J."/>
            <person name="Gao L."/>
            <person name="Zheng W."/>
            <person name="Hao B."/>
            <person name="Liu S."/>
            <person name="Wang W."/>
            <person name="Yuan L."/>
            <person name="Cao M."/>
            <person name="McDermott J."/>
            <person name="Samudrala R."/>
            <person name="Wang J."/>
            <person name="Wong G.K."/>
            <person name="Yang H."/>
        </authorList>
    </citation>
    <scope>NUCLEOTIDE SEQUENCE [LARGE SCALE GENOMIC DNA]</scope>
    <source>
        <strain evidence="3">cv. 93-11</strain>
    </source>
</reference>
<name>B8A961_ORYSI</name>
<sequence length="101" mass="11435">MCEDGWEKERNAWYRGKLPFIAAIRSKDVGSITEAVKGTSATATQGAPGHRFYQRQRRRIKEGPQQRHTSDVRPRQDFSSNHCHPAGSRRILTVVATSTIK</sequence>
<evidence type="ECO:0000256" key="1">
    <source>
        <dbReference type="SAM" id="MobiDB-lite"/>
    </source>
</evidence>
<evidence type="ECO:0000313" key="2">
    <source>
        <dbReference type="EMBL" id="EEC72160.1"/>
    </source>
</evidence>